<dbReference type="HAMAP" id="MF_00122">
    <property type="entry name" value="GatC"/>
    <property type="match status" value="1"/>
</dbReference>
<organism evidence="2 3">
    <name type="scientific">Candidatus Magasanikbacteria bacterium RIFOXYB1_FULL_40_15</name>
    <dbReference type="NCBI Taxonomy" id="1798697"/>
    <lineage>
        <taxon>Bacteria</taxon>
        <taxon>Candidatus Magasanikiibacteriota</taxon>
    </lineage>
</organism>
<accession>A0A1F6NGM6</accession>
<dbReference type="InterPro" id="IPR036113">
    <property type="entry name" value="Asp/Glu-ADT_sf_sub_c"/>
</dbReference>
<evidence type="ECO:0000256" key="1">
    <source>
        <dbReference type="HAMAP-Rule" id="MF_00122"/>
    </source>
</evidence>
<dbReference type="Gene3D" id="1.10.20.60">
    <property type="entry name" value="Glu-tRNAGln amidotransferase C subunit, N-terminal domain"/>
    <property type="match status" value="1"/>
</dbReference>
<dbReference type="STRING" id="1798697.A2373_00775"/>
<reference evidence="2 3" key="1">
    <citation type="journal article" date="2016" name="Nat. Commun.">
        <title>Thousands of microbial genomes shed light on interconnected biogeochemical processes in an aquifer system.</title>
        <authorList>
            <person name="Anantharaman K."/>
            <person name="Brown C.T."/>
            <person name="Hug L.A."/>
            <person name="Sharon I."/>
            <person name="Castelle C.J."/>
            <person name="Probst A.J."/>
            <person name="Thomas B.C."/>
            <person name="Singh A."/>
            <person name="Wilkins M.J."/>
            <person name="Karaoz U."/>
            <person name="Brodie E.L."/>
            <person name="Williams K.H."/>
            <person name="Hubbard S.S."/>
            <person name="Banfield J.F."/>
        </authorList>
    </citation>
    <scope>NUCLEOTIDE SEQUENCE [LARGE SCALE GENOMIC DNA]</scope>
</reference>
<keyword evidence="1" id="KW-0547">Nucleotide-binding</keyword>
<comment type="caution">
    <text evidence="2">The sequence shown here is derived from an EMBL/GenBank/DDBJ whole genome shotgun (WGS) entry which is preliminary data.</text>
</comment>
<keyword evidence="1" id="KW-0436">Ligase</keyword>
<dbReference type="GO" id="GO:0006450">
    <property type="term" value="P:regulation of translational fidelity"/>
    <property type="evidence" value="ECO:0007669"/>
    <property type="project" value="InterPro"/>
</dbReference>
<keyword evidence="1" id="KW-0067">ATP-binding</keyword>
<dbReference type="GO" id="GO:0050567">
    <property type="term" value="F:glutaminyl-tRNA synthase (glutamine-hydrolyzing) activity"/>
    <property type="evidence" value="ECO:0007669"/>
    <property type="project" value="UniProtKB-UniRule"/>
</dbReference>
<evidence type="ECO:0000313" key="3">
    <source>
        <dbReference type="Proteomes" id="UP000176300"/>
    </source>
</evidence>
<dbReference type="Pfam" id="PF02686">
    <property type="entry name" value="GatC"/>
    <property type="match status" value="1"/>
</dbReference>
<protein>
    <recommendedName>
        <fullName evidence="1">Aspartyl/glutamyl-tRNA(Asn/Gln) amidotransferase subunit C</fullName>
        <shortName evidence="1">Asp/Glu-ADT subunit C</shortName>
        <ecNumber evidence="1">6.3.5.-</ecNumber>
    </recommendedName>
</protein>
<dbReference type="GO" id="GO:0006412">
    <property type="term" value="P:translation"/>
    <property type="evidence" value="ECO:0007669"/>
    <property type="project" value="UniProtKB-UniRule"/>
</dbReference>
<dbReference type="GO" id="GO:0050566">
    <property type="term" value="F:asparaginyl-tRNA synthase (glutamine-hydrolyzing) activity"/>
    <property type="evidence" value="ECO:0007669"/>
    <property type="project" value="RHEA"/>
</dbReference>
<comment type="catalytic activity">
    <reaction evidence="1">
        <text>L-aspartyl-tRNA(Asn) + L-glutamine + ATP + H2O = L-asparaginyl-tRNA(Asn) + L-glutamate + ADP + phosphate + 2 H(+)</text>
        <dbReference type="Rhea" id="RHEA:14513"/>
        <dbReference type="Rhea" id="RHEA-COMP:9674"/>
        <dbReference type="Rhea" id="RHEA-COMP:9677"/>
        <dbReference type="ChEBI" id="CHEBI:15377"/>
        <dbReference type="ChEBI" id="CHEBI:15378"/>
        <dbReference type="ChEBI" id="CHEBI:29985"/>
        <dbReference type="ChEBI" id="CHEBI:30616"/>
        <dbReference type="ChEBI" id="CHEBI:43474"/>
        <dbReference type="ChEBI" id="CHEBI:58359"/>
        <dbReference type="ChEBI" id="CHEBI:78515"/>
        <dbReference type="ChEBI" id="CHEBI:78516"/>
        <dbReference type="ChEBI" id="CHEBI:456216"/>
    </reaction>
</comment>
<gene>
    <name evidence="1" type="primary">gatC</name>
    <name evidence="2" type="ORF">A2373_00775</name>
</gene>
<comment type="subunit">
    <text evidence="1">Heterotrimer of A, B and C subunits.</text>
</comment>
<dbReference type="NCBIfam" id="TIGR00135">
    <property type="entry name" value="gatC"/>
    <property type="match status" value="1"/>
</dbReference>
<proteinExistence type="inferred from homology"/>
<dbReference type="Proteomes" id="UP000176300">
    <property type="component" value="Unassembled WGS sequence"/>
</dbReference>
<dbReference type="SUPFAM" id="SSF141000">
    <property type="entry name" value="Glu-tRNAGln amidotransferase C subunit"/>
    <property type="match status" value="1"/>
</dbReference>
<comment type="similarity">
    <text evidence="1">Belongs to the GatC family.</text>
</comment>
<evidence type="ECO:0000313" key="2">
    <source>
        <dbReference type="EMBL" id="OGH83067.1"/>
    </source>
</evidence>
<keyword evidence="1" id="KW-0648">Protein biosynthesis</keyword>
<sequence>MSKLSKEKIEQIANLARLELSEEEKKLYAKQLSVIFDYVEVLNEVDTEGVEETCQVTGLEDVLRADEADERDEETKKKLIAQFPDRVGDLLKVKQVFGE</sequence>
<comment type="catalytic activity">
    <reaction evidence="1">
        <text>L-glutamyl-tRNA(Gln) + L-glutamine + ATP + H2O = L-glutaminyl-tRNA(Gln) + L-glutamate + ADP + phosphate + H(+)</text>
        <dbReference type="Rhea" id="RHEA:17521"/>
        <dbReference type="Rhea" id="RHEA-COMP:9681"/>
        <dbReference type="Rhea" id="RHEA-COMP:9684"/>
        <dbReference type="ChEBI" id="CHEBI:15377"/>
        <dbReference type="ChEBI" id="CHEBI:15378"/>
        <dbReference type="ChEBI" id="CHEBI:29985"/>
        <dbReference type="ChEBI" id="CHEBI:30616"/>
        <dbReference type="ChEBI" id="CHEBI:43474"/>
        <dbReference type="ChEBI" id="CHEBI:58359"/>
        <dbReference type="ChEBI" id="CHEBI:78520"/>
        <dbReference type="ChEBI" id="CHEBI:78521"/>
        <dbReference type="ChEBI" id="CHEBI:456216"/>
    </reaction>
</comment>
<comment type="function">
    <text evidence="1">Allows the formation of correctly charged Asn-tRNA(Asn) or Gln-tRNA(Gln) through the transamidation of misacylated Asp-tRNA(Asn) or Glu-tRNA(Gln) in organisms which lack either or both of asparaginyl-tRNA or glutaminyl-tRNA synthetases. The reaction takes place in the presence of glutamine and ATP through an activated phospho-Asp-tRNA(Asn) or phospho-Glu-tRNA(Gln).</text>
</comment>
<dbReference type="EMBL" id="MFQS01000022">
    <property type="protein sequence ID" value="OGH83067.1"/>
    <property type="molecule type" value="Genomic_DNA"/>
</dbReference>
<dbReference type="GO" id="GO:0005524">
    <property type="term" value="F:ATP binding"/>
    <property type="evidence" value="ECO:0007669"/>
    <property type="project" value="UniProtKB-KW"/>
</dbReference>
<dbReference type="InterPro" id="IPR003837">
    <property type="entry name" value="GatC"/>
</dbReference>
<dbReference type="EC" id="6.3.5.-" evidence="1"/>
<name>A0A1F6NGM6_9BACT</name>
<dbReference type="AlphaFoldDB" id="A0A1F6NGM6"/>